<keyword evidence="4" id="KW-0547">Nucleotide-binding</keyword>
<dbReference type="Proteomes" id="UP000790787">
    <property type="component" value="Chromosome 7"/>
</dbReference>
<dbReference type="InterPro" id="IPR017441">
    <property type="entry name" value="Protein_kinase_ATP_BS"/>
</dbReference>
<proteinExistence type="predicted"/>
<dbReference type="InterPro" id="IPR013210">
    <property type="entry name" value="LRR_N_plant-typ"/>
</dbReference>
<accession>A0A1S3Z380</accession>
<dbReference type="KEGG" id="nta:107782521"/>
<dbReference type="Gene3D" id="1.10.510.10">
    <property type="entry name" value="Transferase(Phosphotransferase) domain 1"/>
    <property type="match status" value="1"/>
</dbReference>
<dbReference type="GO" id="GO:0016020">
    <property type="term" value="C:membrane"/>
    <property type="evidence" value="ECO:0007669"/>
    <property type="project" value="UniProtKB-SubCell"/>
</dbReference>
<dbReference type="Pfam" id="PF00069">
    <property type="entry name" value="Pkinase"/>
    <property type="match status" value="1"/>
</dbReference>
<dbReference type="InterPro" id="IPR046959">
    <property type="entry name" value="PRK1-6/SRF4-like"/>
</dbReference>
<dbReference type="SUPFAM" id="SSF56112">
    <property type="entry name" value="Protein kinase-like (PK-like)"/>
    <property type="match status" value="1"/>
</dbReference>
<dbReference type="Pfam" id="PF08263">
    <property type="entry name" value="LRRNT_2"/>
    <property type="match status" value="1"/>
</dbReference>
<dbReference type="InterPro" id="IPR000719">
    <property type="entry name" value="Prot_kinase_dom"/>
</dbReference>
<reference evidence="6" key="2">
    <citation type="submission" date="2025-08" db="UniProtKB">
        <authorList>
            <consortium name="RefSeq"/>
        </authorList>
    </citation>
    <scope>IDENTIFICATION</scope>
    <source>
        <tissue evidence="6">Leaf</tissue>
    </source>
</reference>
<dbReference type="GO" id="GO:0004672">
    <property type="term" value="F:protein kinase activity"/>
    <property type="evidence" value="ECO:0007669"/>
    <property type="project" value="InterPro"/>
</dbReference>
<keyword evidence="4" id="KW-0067">ATP-binding</keyword>
<dbReference type="AlphaFoldDB" id="A0A1S3Z380"/>
<gene>
    <name evidence="6" type="primary">LOC107782521</name>
</gene>
<evidence type="ECO:0000256" key="2">
    <source>
        <dbReference type="ARBA" id="ARBA00022614"/>
    </source>
</evidence>
<reference evidence="5" key="1">
    <citation type="journal article" date="2014" name="Nat. Commun.">
        <title>The tobacco genome sequence and its comparison with those of tomato and potato.</title>
        <authorList>
            <person name="Sierro N."/>
            <person name="Battey J.N."/>
            <person name="Ouadi S."/>
            <person name="Bakaher N."/>
            <person name="Bovet L."/>
            <person name="Willig A."/>
            <person name="Goepfert S."/>
            <person name="Peitsch M.C."/>
            <person name="Ivanov N.V."/>
        </authorList>
    </citation>
    <scope>NUCLEOTIDE SEQUENCE [LARGE SCALE GENOMIC DNA]</scope>
</reference>
<dbReference type="SUPFAM" id="SSF52058">
    <property type="entry name" value="L domain-like"/>
    <property type="match status" value="1"/>
</dbReference>
<dbReference type="Gene3D" id="3.80.10.10">
    <property type="entry name" value="Ribonuclease Inhibitor"/>
    <property type="match status" value="2"/>
</dbReference>
<evidence type="ECO:0000256" key="3">
    <source>
        <dbReference type="ARBA" id="ARBA00022737"/>
    </source>
</evidence>
<organism evidence="5 6">
    <name type="scientific">Nicotiana tabacum</name>
    <name type="common">Common tobacco</name>
    <dbReference type="NCBI Taxonomy" id="4097"/>
    <lineage>
        <taxon>Eukaryota</taxon>
        <taxon>Viridiplantae</taxon>
        <taxon>Streptophyta</taxon>
        <taxon>Embryophyta</taxon>
        <taxon>Tracheophyta</taxon>
        <taxon>Spermatophyta</taxon>
        <taxon>Magnoliopsida</taxon>
        <taxon>eudicotyledons</taxon>
        <taxon>Gunneridae</taxon>
        <taxon>Pentapetalae</taxon>
        <taxon>asterids</taxon>
        <taxon>lamiids</taxon>
        <taxon>Solanales</taxon>
        <taxon>Solanaceae</taxon>
        <taxon>Nicotianoideae</taxon>
        <taxon>Nicotianeae</taxon>
        <taxon>Nicotiana</taxon>
    </lineage>
</organism>
<dbReference type="RefSeq" id="XP_016458891.2">
    <property type="nucleotide sequence ID" value="XM_016603405.2"/>
</dbReference>
<name>A0A1S3Z380_TOBAC</name>
<dbReference type="PANTHER" id="PTHR48007:SF43">
    <property type="entry name" value="POLLEN RECEPTOR-LIKE KINASE 4"/>
    <property type="match status" value="1"/>
</dbReference>
<dbReference type="OrthoDB" id="248923at2759"/>
<evidence type="ECO:0000313" key="6">
    <source>
        <dbReference type="RefSeq" id="XP_016458891.2"/>
    </source>
</evidence>
<evidence type="ECO:0000256" key="4">
    <source>
        <dbReference type="PROSITE-ProRule" id="PRU10141"/>
    </source>
</evidence>
<comment type="subcellular location">
    <subcellularLocation>
        <location evidence="1">Membrane</location>
    </subcellularLocation>
</comment>
<dbReference type="InterPro" id="IPR011009">
    <property type="entry name" value="Kinase-like_dom_sf"/>
</dbReference>
<dbReference type="PROSITE" id="PS50011">
    <property type="entry name" value="PROTEIN_KINASE_DOM"/>
    <property type="match status" value="1"/>
</dbReference>
<dbReference type="PANTHER" id="PTHR48007">
    <property type="entry name" value="LEUCINE-RICH REPEAT RECEPTOR-LIKE PROTEIN KINASE PXC1"/>
    <property type="match status" value="1"/>
</dbReference>
<dbReference type="GeneID" id="107782521"/>
<keyword evidence="5" id="KW-1185">Reference proteome</keyword>
<dbReference type="OMA" id="FLIRCIQ"/>
<dbReference type="SMR" id="A0A1S3Z380"/>
<dbReference type="Gene3D" id="3.30.200.20">
    <property type="entry name" value="Phosphorylase Kinase, domain 1"/>
    <property type="match status" value="1"/>
</dbReference>
<evidence type="ECO:0000256" key="1">
    <source>
        <dbReference type="ARBA" id="ARBA00004370"/>
    </source>
</evidence>
<evidence type="ECO:0000313" key="5">
    <source>
        <dbReference type="Proteomes" id="UP000790787"/>
    </source>
</evidence>
<keyword evidence="2" id="KW-0433">Leucine-rich repeat</keyword>
<dbReference type="GO" id="GO:0005524">
    <property type="term" value="F:ATP binding"/>
    <property type="evidence" value="ECO:0007669"/>
    <property type="project" value="UniProtKB-UniRule"/>
</dbReference>
<dbReference type="RefSeq" id="XP_016458891.1">
    <property type="nucleotide sequence ID" value="XM_016603405.1"/>
</dbReference>
<keyword evidence="3" id="KW-0677">Repeat</keyword>
<protein>
    <submittedName>
        <fullName evidence="6">Pollen receptor-like kinase 4</fullName>
    </submittedName>
</protein>
<dbReference type="PROSITE" id="PS00107">
    <property type="entry name" value="PROTEIN_KINASE_ATP"/>
    <property type="match status" value="1"/>
</dbReference>
<dbReference type="InterPro" id="IPR032675">
    <property type="entry name" value="LRR_dom_sf"/>
</dbReference>
<sequence length="656" mass="72631">MGSCSNFFKYYVILLFLVKLCTMAIAQDGSANGFDGAEREALIAIKADFNNAKVLKSWTGLMCYLNNTPSWYGISCINGRVTGLRLENLGLIGKLKLDALFNLTQLRTLSFKNNSISGNLMDFSKNKNLKDINLSANRFDGEISHSLLTLNLLESLQVQNNNLNGPIPRFNQSTLIVFNVSYNNLSGEITNTTALLKFGTSSYLGNQELCGPPFSNTTCTIKNNDTSAPGPSDDSHNDSSNNSKSSMWTPILIVINVVGMVVLLFLFIYYFKKSKKLKKMLTNMKSMEMEKIETSKMETTTPTETRSMETRSVESRSVGSEVELEKGKLIFLGSEIKFELEHLLRASAEGLGKGNFGNCYKAMLVDGPTVVVKRLRDLKPLTNEEFVRQVRAIADQNHPNLLPLLGYYNTKDEKLLLLKFAPNGSLYNRIHGGKGTRDRIPFRWSSRLSVARGIARALEHLHLNCSSSQAAATAAVVPHGNLKSSNVLLDENDDVRVADYGLTSLIALPIATQRMVSYRSPEYLGFKKVSKKSDIWSFGCLLLELLTGRISSHSAPPGVTGADLCSWVHRAVREEWTAEIFDTEIAVQRSANSGMLRLLQIAIRCCDKSPDKRPETSELVREVESIKGAVDSEDEEDLSLSMDITEDSIASATTSR</sequence>
<dbReference type="PaxDb" id="4097-A0A1S3Z380"/>